<dbReference type="EMBL" id="JAUQSX010000006">
    <property type="protein sequence ID" value="MDO7847453.1"/>
    <property type="molecule type" value="Genomic_DNA"/>
</dbReference>
<dbReference type="RefSeq" id="WP_305012129.1">
    <property type="nucleotide sequence ID" value="NZ_JAUQSX010000006.1"/>
</dbReference>
<reference evidence="1" key="1">
    <citation type="submission" date="2023-07" db="EMBL/GenBank/DDBJ databases">
        <authorList>
            <person name="Kim M.K."/>
        </authorList>
    </citation>
    <scope>NUCLEOTIDE SEQUENCE</scope>
    <source>
        <strain evidence="1">M29</strain>
    </source>
</reference>
<keyword evidence="2" id="KW-1185">Reference proteome</keyword>
<name>A0ABT9AC77_9BACT</name>
<sequence length="94" mass="11295">MDYACGEVGIRAKDFWKMTWGEYQRRVNGYNQRQWHHWDRTRRVAAEVYNNMNEKPVDYRKYITLPTDDLEGEAKAKLAEQLAFYEKMKSAGRL</sequence>
<protein>
    <submittedName>
        <fullName evidence="1">Uncharacterized protein</fullName>
    </submittedName>
</protein>
<comment type="caution">
    <text evidence="1">The sequence shown here is derived from an EMBL/GenBank/DDBJ whole genome shotgun (WGS) entry which is preliminary data.</text>
</comment>
<proteinExistence type="predicted"/>
<gene>
    <name evidence="1" type="ORF">Q5H92_13870</name>
</gene>
<dbReference type="Proteomes" id="UP001167796">
    <property type="component" value="Unassembled WGS sequence"/>
</dbReference>
<accession>A0ABT9AC77</accession>
<organism evidence="1 2">
    <name type="scientific">Hymenobacter mellowenesis</name>
    <dbReference type="NCBI Taxonomy" id="3063995"/>
    <lineage>
        <taxon>Bacteria</taxon>
        <taxon>Pseudomonadati</taxon>
        <taxon>Bacteroidota</taxon>
        <taxon>Cytophagia</taxon>
        <taxon>Cytophagales</taxon>
        <taxon>Hymenobacteraceae</taxon>
        <taxon>Hymenobacter</taxon>
    </lineage>
</organism>
<evidence type="ECO:0000313" key="1">
    <source>
        <dbReference type="EMBL" id="MDO7847453.1"/>
    </source>
</evidence>
<evidence type="ECO:0000313" key="2">
    <source>
        <dbReference type="Proteomes" id="UP001167796"/>
    </source>
</evidence>